<keyword evidence="1" id="KW-0472">Membrane</keyword>
<sequence>MAMITPHPRFPLYPFLFGLTIGVSLTNIFSLLLKPSPQKHNIYLKMFTNLLSLQPNYIPLPSILLNYVPEQSNRWINLGYWEEGGDDKSYDDACTAMVNLVKAKLTKVKHDYIIDVGCGNGDSLKHWSKPSIGINITPLEVTLANKNGTCILGDATDPKCFLEIFNTHPNKTPVICAIDCAYHFNPRSSFYSNCKNFGFEVVLTDVILKDGHSWLNRKFIEFACRIAGIPKDNVKTKDEYVSELKGMGYHVEVQTVEGVFSRFANFAKRQAEICEDDGLRFEGLGSAIDDLKSKGTFLKGCEDAFEYIIVVATP</sequence>
<dbReference type="InterPro" id="IPR029063">
    <property type="entry name" value="SAM-dependent_MTases_sf"/>
</dbReference>
<dbReference type="OrthoDB" id="61390at2759"/>
<dbReference type="Gene3D" id="3.40.50.150">
    <property type="entry name" value="Vaccinia Virus protein VP39"/>
    <property type="match status" value="1"/>
</dbReference>
<gene>
    <name evidence="2" type="ORF">TrLO_g5667</name>
</gene>
<evidence type="ECO:0000313" key="3">
    <source>
        <dbReference type="Proteomes" id="UP001165122"/>
    </source>
</evidence>
<evidence type="ECO:0008006" key="4">
    <source>
        <dbReference type="Google" id="ProtNLM"/>
    </source>
</evidence>
<accession>A0A9W7CDM0</accession>
<organism evidence="2 3">
    <name type="scientific">Triparma laevis f. longispina</name>
    <dbReference type="NCBI Taxonomy" id="1714387"/>
    <lineage>
        <taxon>Eukaryota</taxon>
        <taxon>Sar</taxon>
        <taxon>Stramenopiles</taxon>
        <taxon>Ochrophyta</taxon>
        <taxon>Bolidophyceae</taxon>
        <taxon>Parmales</taxon>
        <taxon>Triparmaceae</taxon>
        <taxon>Triparma</taxon>
    </lineage>
</organism>
<name>A0A9W7CDM0_9STRA</name>
<evidence type="ECO:0000256" key="1">
    <source>
        <dbReference type="SAM" id="Phobius"/>
    </source>
</evidence>
<keyword evidence="1" id="KW-0812">Transmembrane</keyword>
<dbReference type="Proteomes" id="UP001165122">
    <property type="component" value="Unassembled WGS sequence"/>
</dbReference>
<keyword evidence="1" id="KW-1133">Transmembrane helix</keyword>
<dbReference type="AlphaFoldDB" id="A0A9W7CDM0"/>
<dbReference type="EMBL" id="BRXW01000048">
    <property type="protein sequence ID" value="GMI02744.1"/>
    <property type="molecule type" value="Genomic_DNA"/>
</dbReference>
<keyword evidence="3" id="KW-1185">Reference proteome</keyword>
<protein>
    <recommendedName>
        <fullName evidence="4">S-adenosyl-L-methionine-dependent methyltransferase</fullName>
    </recommendedName>
</protein>
<comment type="caution">
    <text evidence="2">The sequence shown here is derived from an EMBL/GenBank/DDBJ whole genome shotgun (WGS) entry which is preliminary data.</text>
</comment>
<dbReference type="SUPFAM" id="SSF53335">
    <property type="entry name" value="S-adenosyl-L-methionine-dependent methyltransferases"/>
    <property type="match status" value="1"/>
</dbReference>
<reference evidence="3" key="1">
    <citation type="journal article" date="2023" name="Commun. Biol.">
        <title>Genome analysis of Parmales, the sister group of diatoms, reveals the evolutionary specialization of diatoms from phago-mixotrophs to photoautotrophs.</title>
        <authorList>
            <person name="Ban H."/>
            <person name="Sato S."/>
            <person name="Yoshikawa S."/>
            <person name="Yamada K."/>
            <person name="Nakamura Y."/>
            <person name="Ichinomiya M."/>
            <person name="Sato N."/>
            <person name="Blanc-Mathieu R."/>
            <person name="Endo H."/>
            <person name="Kuwata A."/>
            <person name="Ogata H."/>
        </authorList>
    </citation>
    <scope>NUCLEOTIDE SEQUENCE [LARGE SCALE GENOMIC DNA]</scope>
    <source>
        <strain evidence="3">NIES 3700</strain>
    </source>
</reference>
<evidence type="ECO:0000313" key="2">
    <source>
        <dbReference type="EMBL" id="GMI02744.1"/>
    </source>
</evidence>
<feature type="transmembrane region" description="Helical" evidence="1">
    <location>
        <begin position="12"/>
        <end position="33"/>
    </location>
</feature>
<proteinExistence type="predicted"/>